<comment type="similarity">
    <text evidence="1">Belongs to the 'GDXG' lipolytic enzyme family.</text>
</comment>
<organism evidence="4 5">
    <name type="scientific">Centipeda periodontii DSM 2778</name>
    <dbReference type="NCBI Taxonomy" id="888060"/>
    <lineage>
        <taxon>Bacteria</taxon>
        <taxon>Bacillati</taxon>
        <taxon>Bacillota</taxon>
        <taxon>Negativicutes</taxon>
        <taxon>Selenomonadales</taxon>
        <taxon>Selenomonadaceae</taxon>
        <taxon>Centipeda</taxon>
    </lineage>
</organism>
<dbReference type="PANTHER" id="PTHR48081:SF30">
    <property type="entry name" value="ACETYL-HYDROLASE LIPR-RELATED"/>
    <property type="match status" value="1"/>
</dbReference>
<gene>
    <name evidence="4" type="ORF">HMPREF9081_0369</name>
</gene>
<evidence type="ECO:0000313" key="4">
    <source>
        <dbReference type="EMBL" id="EGK61959.1"/>
    </source>
</evidence>
<evidence type="ECO:0000259" key="3">
    <source>
        <dbReference type="Pfam" id="PF07859"/>
    </source>
</evidence>
<evidence type="ECO:0000313" key="5">
    <source>
        <dbReference type="Proteomes" id="UP000004067"/>
    </source>
</evidence>
<protein>
    <submittedName>
        <fullName evidence="4">Lipolytic enzyme</fullName>
    </submittedName>
</protein>
<dbReference type="EMBL" id="AFHQ01000009">
    <property type="protein sequence ID" value="EGK61959.1"/>
    <property type="molecule type" value="Genomic_DNA"/>
</dbReference>
<feature type="domain" description="Alpha/beta hydrolase fold-3" evidence="3">
    <location>
        <begin position="9"/>
        <end position="155"/>
    </location>
</feature>
<dbReference type="Gene3D" id="3.40.50.1820">
    <property type="entry name" value="alpha/beta hydrolase"/>
    <property type="match status" value="1"/>
</dbReference>
<sequence length="180" mass="19055">MHAYEGILARGITAENIILVGDSAGGNLALGLALYLKDHGIAQPGVIALASPWTTMEHRAGTSRTTKAAADQVLGIGTPLYGPVQTGDYSGGAFPRSDPRLSPIYADLSGLPPILIQTGGNELFLTENEELEQKAAADGVTATLTVYPGMPHDFALLFPELEDSVQSLQEIADFVNRYMD</sequence>
<dbReference type="InterPro" id="IPR029058">
    <property type="entry name" value="AB_hydrolase_fold"/>
</dbReference>
<dbReference type="InterPro" id="IPR013094">
    <property type="entry name" value="AB_hydrolase_3"/>
</dbReference>
<dbReference type="InterPro" id="IPR050300">
    <property type="entry name" value="GDXG_lipolytic_enzyme"/>
</dbReference>
<dbReference type="HOGENOM" id="CLU_012494_19_0_9"/>
<proteinExistence type="inferred from homology"/>
<name>F5RJD4_9FIRM</name>
<dbReference type="Pfam" id="PF07859">
    <property type="entry name" value="Abhydrolase_3"/>
    <property type="match status" value="1"/>
</dbReference>
<dbReference type="GO" id="GO:0004806">
    <property type="term" value="F:triacylglycerol lipase activity"/>
    <property type="evidence" value="ECO:0007669"/>
    <property type="project" value="TreeGrafter"/>
</dbReference>
<dbReference type="eggNOG" id="COG0657">
    <property type="taxonomic scope" value="Bacteria"/>
</dbReference>
<dbReference type="STRING" id="888060.HMPREF9081_0369"/>
<dbReference type="PANTHER" id="PTHR48081">
    <property type="entry name" value="AB HYDROLASE SUPERFAMILY PROTEIN C4A8.06C"/>
    <property type="match status" value="1"/>
</dbReference>
<dbReference type="Proteomes" id="UP000004067">
    <property type="component" value="Unassembled WGS sequence"/>
</dbReference>
<comment type="caution">
    <text evidence="4">The sequence shown here is derived from an EMBL/GenBank/DDBJ whole genome shotgun (WGS) entry which is preliminary data.</text>
</comment>
<keyword evidence="2" id="KW-0378">Hydrolase</keyword>
<dbReference type="RefSeq" id="WP_006305200.1">
    <property type="nucleotide sequence ID" value="NZ_GL892076.1"/>
</dbReference>
<keyword evidence="5" id="KW-1185">Reference proteome</keyword>
<dbReference type="AlphaFoldDB" id="F5RJD4"/>
<evidence type="ECO:0000256" key="1">
    <source>
        <dbReference type="ARBA" id="ARBA00010515"/>
    </source>
</evidence>
<evidence type="ECO:0000256" key="2">
    <source>
        <dbReference type="ARBA" id="ARBA00022801"/>
    </source>
</evidence>
<reference evidence="4 5" key="1">
    <citation type="submission" date="2011-04" db="EMBL/GenBank/DDBJ databases">
        <authorList>
            <person name="Muzny D."/>
            <person name="Qin X."/>
            <person name="Deng J."/>
            <person name="Jiang H."/>
            <person name="Liu Y."/>
            <person name="Qu J."/>
            <person name="Song X.-Z."/>
            <person name="Zhang L."/>
            <person name="Thornton R."/>
            <person name="Coyle M."/>
            <person name="Francisco L."/>
            <person name="Jackson L."/>
            <person name="Javaid M."/>
            <person name="Korchina V."/>
            <person name="Kovar C."/>
            <person name="Mata R."/>
            <person name="Mathew T."/>
            <person name="Ngo R."/>
            <person name="Nguyen L."/>
            <person name="Nguyen N."/>
            <person name="Okwuonu G."/>
            <person name="Ongeri F."/>
            <person name="Pham C."/>
            <person name="Simmons D."/>
            <person name="Wilczek-Boney K."/>
            <person name="Hale W."/>
            <person name="Jakkamsetti A."/>
            <person name="Pham P."/>
            <person name="Ruth R."/>
            <person name="San Lucas F."/>
            <person name="Warren J."/>
            <person name="Zhang J."/>
            <person name="Zhao Z."/>
            <person name="Zhou C."/>
            <person name="Zhu D."/>
            <person name="Lee S."/>
            <person name="Bess C."/>
            <person name="Blankenburg K."/>
            <person name="Forbes L."/>
            <person name="Fu Q."/>
            <person name="Gubbala S."/>
            <person name="Hirani K."/>
            <person name="Jayaseelan J.C."/>
            <person name="Lara F."/>
            <person name="Munidasa M."/>
            <person name="Palculict T."/>
            <person name="Patil S."/>
            <person name="Pu L.-L."/>
            <person name="Saada N."/>
            <person name="Tang L."/>
            <person name="Weissenberger G."/>
            <person name="Zhu Y."/>
            <person name="Hemphill L."/>
            <person name="Shang Y."/>
            <person name="Youmans B."/>
            <person name="Ayvaz T."/>
            <person name="Ross M."/>
            <person name="Santibanez J."/>
            <person name="Aqrawi P."/>
            <person name="Gross S."/>
            <person name="Joshi V."/>
            <person name="Fowler G."/>
            <person name="Nazareth L."/>
            <person name="Reid J."/>
            <person name="Worley K."/>
            <person name="Petrosino J."/>
            <person name="Highlander S."/>
            <person name="Gibbs R."/>
        </authorList>
    </citation>
    <scope>NUCLEOTIDE SEQUENCE [LARGE SCALE GENOMIC DNA]</scope>
    <source>
        <strain evidence="4 5">DSM 2778</strain>
    </source>
</reference>
<dbReference type="SUPFAM" id="SSF53474">
    <property type="entry name" value="alpha/beta-Hydrolases"/>
    <property type="match status" value="1"/>
</dbReference>
<accession>F5RJD4</accession>